<reference evidence="6 7" key="1">
    <citation type="submission" date="2016-11" db="EMBL/GenBank/DDBJ databases">
        <authorList>
            <person name="Jaros S."/>
            <person name="Januszkiewicz K."/>
            <person name="Wedrychowicz H."/>
        </authorList>
    </citation>
    <scope>NUCLEOTIDE SEQUENCE [LARGE SCALE GENOMIC DNA]</scope>
    <source>
        <strain evidence="6 7">NF2</strain>
    </source>
</reference>
<feature type="domain" description="4Fe-4S ferredoxin-type" evidence="5">
    <location>
        <begin position="44"/>
        <end position="75"/>
    </location>
</feature>
<dbReference type="RefSeq" id="WP_088909171.1">
    <property type="nucleotide sequence ID" value="NZ_CP018145.1"/>
</dbReference>
<feature type="domain" description="4Fe-4S ferredoxin-type" evidence="5">
    <location>
        <begin position="4"/>
        <end position="34"/>
    </location>
</feature>
<accession>A0A220ML55</accession>
<dbReference type="GO" id="GO:0051539">
    <property type="term" value="F:4 iron, 4 sulfur cluster binding"/>
    <property type="evidence" value="ECO:0007669"/>
    <property type="project" value="UniProtKB-KW"/>
</dbReference>
<dbReference type="InterPro" id="IPR017896">
    <property type="entry name" value="4Fe4S_Fe-S-bd"/>
</dbReference>
<organism evidence="6 7">
    <name type="scientific">Brevibacillus formosus</name>
    <dbReference type="NCBI Taxonomy" id="54913"/>
    <lineage>
        <taxon>Bacteria</taxon>
        <taxon>Bacillati</taxon>
        <taxon>Bacillota</taxon>
        <taxon>Bacilli</taxon>
        <taxon>Bacillales</taxon>
        <taxon>Paenibacillaceae</taxon>
        <taxon>Brevibacillus</taxon>
    </lineage>
</organism>
<dbReference type="Gene3D" id="3.30.70.20">
    <property type="match status" value="2"/>
</dbReference>
<proteinExistence type="predicted"/>
<evidence type="ECO:0000256" key="2">
    <source>
        <dbReference type="ARBA" id="ARBA00022723"/>
    </source>
</evidence>
<name>A0A220ML55_9BACL</name>
<keyword evidence="1" id="KW-0004">4Fe-4S</keyword>
<evidence type="ECO:0000256" key="1">
    <source>
        <dbReference type="ARBA" id="ARBA00022485"/>
    </source>
</evidence>
<dbReference type="PANTHER" id="PTHR43177:SF3">
    <property type="entry name" value="PROTEIN NRFC HOMOLOG"/>
    <property type="match status" value="1"/>
</dbReference>
<gene>
    <name evidence="6" type="ORF">BP422_19305</name>
</gene>
<keyword evidence="3" id="KW-0408">Iron</keyword>
<dbReference type="AlphaFoldDB" id="A0A220ML55"/>
<dbReference type="PROSITE" id="PS51379">
    <property type="entry name" value="4FE4S_FER_2"/>
    <property type="match status" value="3"/>
</dbReference>
<protein>
    <submittedName>
        <fullName evidence="6">Electron transfer flavoprotein</fullName>
    </submittedName>
</protein>
<evidence type="ECO:0000313" key="7">
    <source>
        <dbReference type="Proteomes" id="UP000197781"/>
    </source>
</evidence>
<evidence type="ECO:0000259" key="5">
    <source>
        <dbReference type="PROSITE" id="PS51379"/>
    </source>
</evidence>
<dbReference type="GO" id="GO:0046872">
    <property type="term" value="F:metal ion binding"/>
    <property type="evidence" value="ECO:0007669"/>
    <property type="project" value="UniProtKB-KW"/>
</dbReference>
<dbReference type="PANTHER" id="PTHR43177">
    <property type="entry name" value="PROTEIN NRFC"/>
    <property type="match status" value="1"/>
</dbReference>
<sequence length="189" mass="20864">MGKQVLYIEMDNCIGCRSCLAACTQCGGHDNRNRNYVLDVDPFISRQTIPLMCFHCVNPACARSCPAQAIQIADNGAVLSALVEKCIGCQNCTIACPYGIPKFDEEQNLMYKCDLCYDRTKEGIPPMCASVCPTNTLQWIEEAELEEKRAQIPLANGKWTASHDPDVLEGETNVKISLPGILQGKQKLF</sequence>
<keyword evidence="4" id="KW-0411">Iron-sulfur</keyword>
<evidence type="ECO:0000256" key="3">
    <source>
        <dbReference type="ARBA" id="ARBA00023004"/>
    </source>
</evidence>
<dbReference type="InterPro" id="IPR050954">
    <property type="entry name" value="ET_IronSulfur_Cluster-Binding"/>
</dbReference>
<dbReference type="KEGG" id="bfm:BP422_19305"/>
<dbReference type="SUPFAM" id="SSF54862">
    <property type="entry name" value="4Fe-4S ferredoxins"/>
    <property type="match status" value="1"/>
</dbReference>
<dbReference type="InterPro" id="IPR017900">
    <property type="entry name" value="4Fe4S_Fe_S_CS"/>
</dbReference>
<dbReference type="Proteomes" id="UP000197781">
    <property type="component" value="Chromosome"/>
</dbReference>
<evidence type="ECO:0000256" key="4">
    <source>
        <dbReference type="ARBA" id="ARBA00023014"/>
    </source>
</evidence>
<keyword evidence="2" id="KW-0479">Metal-binding</keyword>
<dbReference type="EMBL" id="CP018145">
    <property type="protein sequence ID" value="ASJ55505.1"/>
    <property type="molecule type" value="Genomic_DNA"/>
</dbReference>
<evidence type="ECO:0000313" key="6">
    <source>
        <dbReference type="EMBL" id="ASJ55505.1"/>
    </source>
</evidence>
<dbReference type="Pfam" id="PF13247">
    <property type="entry name" value="Fer4_11"/>
    <property type="match status" value="1"/>
</dbReference>
<feature type="domain" description="4Fe-4S ferredoxin-type" evidence="5">
    <location>
        <begin position="77"/>
        <end position="106"/>
    </location>
</feature>
<dbReference type="PROSITE" id="PS00198">
    <property type="entry name" value="4FE4S_FER_1"/>
    <property type="match status" value="1"/>
</dbReference>